<keyword evidence="3" id="KW-1185">Reference proteome</keyword>
<evidence type="ECO:0000313" key="3">
    <source>
        <dbReference type="Proteomes" id="UP000180194"/>
    </source>
</evidence>
<dbReference type="RefSeq" id="WP_071157277.1">
    <property type="nucleotide sequence ID" value="NZ_MBRJ01000021.1"/>
</dbReference>
<dbReference type="Pfam" id="PF14344">
    <property type="entry name" value="DUF4397"/>
    <property type="match status" value="2"/>
</dbReference>
<sequence length="270" mass="29710">MASERNRQWYFQRAAKYDLLSQYFKYIDPAQHIAYYYKHLHCLNQAFQIMRTQNQQPSEGQQAKVRIFHGSPDAGQVDIYVDGTRILKDFHYKEASGYASLPAGKHQIDIYRAGNMVSTLLSRKIIAAAGKAYTIAAAGKAYTIAAAGKAYTIAAAGIASKLKLVILEDHHKVPAGETKVRFAHLSADAPAVDIAVKNRDVVFPNIAFRQASKYLALTPMTVDLEARISGTPNVALAIPRMQFQADQAYTLLAVGSVANEPVLEAILIPD</sequence>
<dbReference type="Proteomes" id="UP000180194">
    <property type="component" value="Unassembled WGS sequence"/>
</dbReference>
<evidence type="ECO:0000313" key="2">
    <source>
        <dbReference type="EMBL" id="OHX48316.1"/>
    </source>
</evidence>
<proteinExistence type="predicted"/>
<name>A0ABX3CS85_9BACI</name>
<protein>
    <recommendedName>
        <fullName evidence="1">DUF4397 domain-containing protein</fullName>
    </recommendedName>
</protein>
<dbReference type="EMBL" id="MBRJ01000021">
    <property type="protein sequence ID" value="OHX48316.1"/>
    <property type="molecule type" value="Genomic_DNA"/>
</dbReference>
<gene>
    <name evidence="2" type="ORF">BBV17_17795</name>
</gene>
<feature type="domain" description="DUF4397" evidence="1">
    <location>
        <begin position="63"/>
        <end position="141"/>
    </location>
</feature>
<feature type="domain" description="DUF4397" evidence="1">
    <location>
        <begin position="146"/>
        <end position="195"/>
    </location>
</feature>
<accession>A0ABX3CS85</accession>
<reference evidence="2 3" key="1">
    <citation type="submission" date="2016-07" db="EMBL/GenBank/DDBJ databases">
        <title>Bacillus oceanisediminis whole genome.</title>
        <authorList>
            <person name="Pal Y."/>
            <person name="Verma A."/>
            <person name="Mual P."/>
            <person name="Srinivasan K."/>
        </authorList>
    </citation>
    <scope>NUCLEOTIDE SEQUENCE [LARGE SCALE GENOMIC DNA]</scope>
    <source>
        <strain evidence="2 3">Bhandara28</strain>
    </source>
</reference>
<comment type="caution">
    <text evidence="2">The sequence shown here is derived from an EMBL/GenBank/DDBJ whole genome shotgun (WGS) entry which is preliminary data.</text>
</comment>
<dbReference type="InterPro" id="IPR025510">
    <property type="entry name" value="DUF4397"/>
</dbReference>
<evidence type="ECO:0000259" key="1">
    <source>
        <dbReference type="Pfam" id="PF14344"/>
    </source>
</evidence>
<organism evidence="2 3">
    <name type="scientific">Cytobacillus oceanisediminis</name>
    <dbReference type="NCBI Taxonomy" id="665099"/>
    <lineage>
        <taxon>Bacteria</taxon>
        <taxon>Bacillati</taxon>
        <taxon>Bacillota</taxon>
        <taxon>Bacilli</taxon>
        <taxon>Bacillales</taxon>
        <taxon>Bacillaceae</taxon>
        <taxon>Cytobacillus</taxon>
    </lineage>
</organism>